<evidence type="ECO:0000313" key="2">
    <source>
        <dbReference type="EMBL" id="KAK2549939.1"/>
    </source>
</evidence>
<dbReference type="Proteomes" id="UP001249851">
    <property type="component" value="Unassembled WGS sequence"/>
</dbReference>
<gene>
    <name evidence="2" type="ORF">P5673_029544</name>
</gene>
<feature type="region of interest" description="Disordered" evidence="1">
    <location>
        <begin position="383"/>
        <end position="430"/>
    </location>
</feature>
<accession>A0AAD9PW03</accession>
<reference evidence="2" key="1">
    <citation type="journal article" date="2023" name="G3 (Bethesda)">
        <title>Whole genome assembly and annotation of the endangered Caribbean coral Acropora cervicornis.</title>
        <authorList>
            <person name="Selwyn J.D."/>
            <person name="Vollmer S.V."/>
        </authorList>
    </citation>
    <scope>NUCLEOTIDE SEQUENCE</scope>
    <source>
        <strain evidence="2">K2</strain>
    </source>
</reference>
<comment type="caution">
    <text evidence="2">The sequence shown here is derived from an EMBL/GenBank/DDBJ whole genome shotgun (WGS) entry which is preliminary data.</text>
</comment>
<proteinExistence type="predicted"/>
<feature type="compositionally biased region" description="Acidic residues" evidence="1">
    <location>
        <begin position="413"/>
        <end position="427"/>
    </location>
</feature>
<dbReference type="AlphaFoldDB" id="A0AAD9PW03"/>
<feature type="region of interest" description="Disordered" evidence="1">
    <location>
        <begin position="450"/>
        <end position="495"/>
    </location>
</feature>
<sequence length="495" mass="56162">MASETRAPRRSRNLKKKFVLLRWCDRLRVPRMASMRSLEAAGRVKDIEFPNNSTTEHVRELLLNSFGNHLNAADVDRLHFYKTVASSNLLDLAGTAEEMHGQRLKTTFQNRSKVFMRLLLDSNGSVTAPQVDSGDAIVDTEQERRPTEEGNENTLVNISDDDQELLLPLLASSPQPVSTQQQSSASTEMFVNRFYDKVHRVEMLKQMSDTIQNATVVGEINEMEYNLCGAELDQGSGPLYDTKVVQRLFAANRIPQRIPTLCLTPLEMQLQSYMDMILPSPIINTSSNNAVVQALTNCQVHFALMGSDFDKEACGKQHRRVDDIDLEIHVLQPTMSSNKVILGDVVTGNTEAFTRHLISAVGDALEATSIVKSQRDLLQQQRKLRQRQDHELRQSEIQDREKERNERERQETEDAQQSEEEDDETVVDSEQCLLDTNARWLKLSETEKNPGFGKSVITIDQQQAMAKRMRREDEDGHDDDDDDDNSGIVTFNRGI</sequence>
<name>A0AAD9PW03_ACRCE</name>
<evidence type="ECO:0000313" key="3">
    <source>
        <dbReference type="Proteomes" id="UP001249851"/>
    </source>
</evidence>
<evidence type="ECO:0000256" key="1">
    <source>
        <dbReference type="SAM" id="MobiDB-lite"/>
    </source>
</evidence>
<keyword evidence="3" id="KW-1185">Reference proteome</keyword>
<reference evidence="2" key="2">
    <citation type="journal article" date="2023" name="Science">
        <title>Genomic signatures of disease resistance in endangered staghorn corals.</title>
        <authorList>
            <person name="Vollmer S.V."/>
            <person name="Selwyn J.D."/>
            <person name="Despard B.A."/>
            <person name="Roesel C.L."/>
        </authorList>
    </citation>
    <scope>NUCLEOTIDE SEQUENCE</scope>
    <source>
        <strain evidence="2">K2</strain>
    </source>
</reference>
<feature type="compositionally biased region" description="Acidic residues" evidence="1">
    <location>
        <begin position="475"/>
        <end position="485"/>
    </location>
</feature>
<dbReference type="EMBL" id="JARQWQ010000118">
    <property type="protein sequence ID" value="KAK2549939.1"/>
    <property type="molecule type" value="Genomic_DNA"/>
</dbReference>
<organism evidence="2 3">
    <name type="scientific">Acropora cervicornis</name>
    <name type="common">Staghorn coral</name>
    <dbReference type="NCBI Taxonomy" id="6130"/>
    <lineage>
        <taxon>Eukaryota</taxon>
        <taxon>Metazoa</taxon>
        <taxon>Cnidaria</taxon>
        <taxon>Anthozoa</taxon>
        <taxon>Hexacorallia</taxon>
        <taxon>Scleractinia</taxon>
        <taxon>Astrocoeniina</taxon>
        <taxon>Acroporidae</taxon>
        <taxon>Acropora</taxon>
    </lineage>
</organism>
<feature type="compositionally biased region" description="Basic and acidic residues" evidence="1">
    <location>
        <begin position="386"/>
        <end position="412"/>
    </location>
</feature>
<protein>
    <submittedName>
        <fullName evidence="2">Uncharacterized protein</fullName>
    </submittedName>
</protein>